<reference evidence="2" key="1">
    <citation type="submission" date="2021-01" db="EMBL/GenBank/DDBJ databases">
        <authorList>
            <person name="Corre E."/>
            <person name="Pelletier E."/>
            <person name="Niang G."/>
            <person name="Scheremetjew M."/>
            <person name="Finn R."/>
            <person name="Kale V."/>
            <person name="Holt S."/>
            <person name="Cochrane G."/>
            <person name="Meng A."/>
            <person name="Brown T."/>
            <person name="Cohen L."/>
        </authorList>
    </citation>
    <scope>NUCLEOTIDE SEQUENCE</scope>
    <source>
        <strain evidence="2">CCMP325</strain>
    </source>
</reference>
<evidence type="ECO:0000256" key="1">
    <source>
        <dbReference type="SAM" id="MobiDB-lite"/>
    </source>
</evidence>
<gene>
    <name evidence="2" type="ORF">HPHI1048_LOCUS6847</name>
</gene>
<protein>
    <submittedName>
        <fullName evidence="2">Uncharacterized protein</fullName>
    </submittedName>
</protein>
<evidence type="ECO:0000313" key="2">
    <source>
        <dbReference type="EMBL" id="CAD8477422.1"/>
    </source>
</evidence>
<dbReference type="AlphaFoldDB" id="A0A7S0EBR1"/>
<accession>A0A7S0EBR1</accession>
<feature type="region of interest" description="Disordered" evidence="1">
    <location>
        <begin position="125"/>
        <end position="190"/>
    </location>
</feature>
<organism evidence="2">
    <name type="scientific">Hanusia phi</name>
    <dbReference type="NCBI Taxonomy" id="3032"/>
    <lineage>
        <taxon>Eukaryota</taxon>
        <taxon>Cryptophyceae</taxon>
        <taxon>Pyrenomonadales</taxon>
        <taxon>Geminigeraceae</taxon>
        <taxon>Hanusia</taxon>
    </lineage>
</organism>
<feature type="region of interest" description="Disordered" evidence="1">
    <location>
        <begin position="74"/>
        <end position="113"/>
    </location>
</feature>
<name>A0A7S0EBR1_9CRYP</name>
<feature type="region of interest" description="Disordered" evidence="1">
    <location>
        <begin position="1"/>
        <end position="34"/>
    </location>
</feature>
<feature type="region of interest" description="Disordered" evidence="1">
    <location>
        <begin position="210"/>
        <end position="258"/>
    </location>
</feature>
<feature type="compositionally biased region" description="Low complexity" evidence="1">
    <location>
        <begin position="138"/>
        <end position="149"/>
    </location>
</feature>
<sequence length="275" mass="30502">MVPDYYRHATEHVGSPLGEKGRERGRTERERGRDKVELLREVVARQEVDMARVEGEERRIPAAGELKVSGQREPVLLGGFSKPAKRTRPAQIPQGTFPPRGASSSSSSFVVESERRTSKSAALWASELSKELPRKTRSSAAAGSMLGLSPYRPGEARAKSTGRRRRTAEEEEEEEGVGGYRRQLSAGEQRSLEEVRRILNDSKLIMNVSPALLEDDPPPPRAAFASQGSLPRLPARERRRKKTGSAREDVKLPSLFGPDTSQLINLMEAPWTLAR</sequence>
<feature type="compositionally biased region" description="Basic and acidic residues" evidence="1">
    <location>
        <begin position="19"/>
        <end position="34"/>
    </location>
</feature>
<proteinExistence type="predicted"/>
<feature type="compositionally biased region" description="Basic and acidic residues" evidence="1">
    <location>
        <begin position="1"/>
        <end position="11"/>
    </location>
</feature>
<dbReference type="EMBL" id="HBEO01009746">
    <property type="protein sequence ID" value="CAD8477422.1"/>
    <property type="molecule type" value="Transcribed_RNA"/>
</dbReference>